<dbReference type="SUPFAM" id="SSF51735">
    <property type="entry name" value="NAD(P)-binding Rossmann-fold domains"/>
    <property type="match status" value="1"/>
</dbReference>
<dbReference type="InterPro" id="IPR036291">
    <property type="entry name" value="NAD(P)-bd_dom_sf"/>
</dbReference>
<evidence type="ECO:0000259" key="1">
    <source>
        <dbReference type="Pfam" id="PF19328"/>
    </source>
</evidence>
<dbReference type="InterPro" id="IPR045760">
    <property type="entry name" value="DAP_DH_C"/>
</dbReference>
<gene>
    <name evidence="2" type="ORF">BKP35_11495</name>
</gene>
<dbReference type="CDD" id="cd24146">
    <property type="entry name" value="nat-AmDH_N_like"/>
    <property type="match status" value="1"/>
</dbReference>
<dbReference type="Proteomes" id="UP000180098">
    <property type="component" value="Unassembled WGS sequence"/>
</dbReference>
<proteinExistence type="predicted"/>
<dbReference type="OrthoDB" id="9767616at2"/>
<dbReference type="Gene3D" id="3.40.50.720">
    <property type="entry name" value="NAD(P)-binding Rossmann-like Domain"/>
    <property type="match status" value="1"/>
</dbReference>
<dbReference type="Pfam" id="PF19328">
    <property type="entry name" value="DAP_DH_C"/>
    <property type="match status" value="1"/>
</dbReference>
<reference evidence="2 3" key="1">
    <citation type="submission" date="2016-10" db="EMBL/GenBank/DDBJ databases">
        <title>Draft genome sequences of four alkaliphilic bacteria belonging to the Anaerobacillus genus.</title>
        <authorList>
            <person name="Bassil N.M."/>
            <person name="Lloyd J.R."/>
        </authorList>
    </citation>
    <scope>NUCLEOTIDE SEQUENCE [LARGE SCALE GENOMIC DNA]</scope>
    <source>
        <strain evidence="2 3">DSM 15340</strain>
    </source>
</reference>
<dbReference type="AlphaFoldDB" id="A0A1S2LH05"/>
<accession>A0A1S2LH05</accession>
<protein>
    <recommendedName>
        <fullName evidence="1">2,4-diaminopentanoate dehydrogenase C-terminal domain-containing protein</fullName>
    </recommendedName>
</protein>
<name>A0A1S2LH05_9BACI</name>
<feature type="domain" description="2,4-diaminopentanoate dehydrogenase C-terminal" evidence="1">
    <location>
        <begin position="124"/>
        <end position="320"/>
    </location>
</feature>
<keyword evidence="3" id="KW-1185">Reference proteome</keyword>
<comment type="caution">
    <text evidence="2">The sequence shown here is derived from an EMBL/GenBank/DDBJ whole genome shotgun (WGS) entry which is preliminary data.</text>
</comment>
<dbReference type="EMBL" id="MLQQ01000026">
    <property type="protein sequence ID" value="OIJ11671.1"/>
    <property type="molecule type" value="Genomic_DNA"/>
</dbReference>
<evidence type="ECO:0000313" key="3">
    <source>
        <dbReference type="Proteomes" id="UP000180098"/>
    </source>
</evidence>
<sequence>MQKTSEVHQLDIVAAVDIDPNKIGKDIGELIGTEQKGVKVTAGLEQIPSLPNDVPKVAIHATGSNLENVWPQIKQLLDHGYSVVSTCEELSYPWHRYPQLAKEMNIYAEQKGLAVIGTGVNPGFIMDTMTLCFTSVVNEVNDIKVTRKVDVSKRRVPLQKKVGVTMTEEAFYNLAKENKIGHVGLEESARLIAYGLGIELTSVTNTIHPTIADSDIELALGSLQKGQVSGQHQVVEAKTTDGRTITLELIMSVAVTQEDRIELIGNEPLELVVPNGIFGDTATAAMAINTAKLIGTSHFVGIVTMADIKLSRNLNLAASKLITT</sequence>
<organism evidence="2 3">
    <name type="scientific">Anaerobacillus arseniciselenatis</name>
    <dbReference type="NCBI Taxonomy" id="85682"/>
    <lineage>
        <taxon>Bacteria</taxon>
        <taxon>Bacillati</taxon>
        <taxon>Bacillota</taxon>
        <taxon>Bacilli</taxon>
        <taxon>Bacillales</taxon>
        <taxon>Bacillaceae</taxon>
        <taxon>Anaerobacillus</taxon>
    </lineage>
</organism>
<evidence type="ECO:0000313" key="2">
    <source>
        <dbReference type="EMBL" id="OIJ11671.1"/>
    </source>
</evidence>